<dbReference type="NCBIfam" id="TIGR00090">
    <property type="entry name" value="rsfS_iojap_ybeB"/>
    <property type="match status" value="1"/>
</dbReference>
<comment type="similarity">
    <text evidence="2">Belongs to the Iojap/RsfS family.</text>
</comment>
<comment type="subcellular location">
    <subcellularLocation>
        <location evidence="1">Mitochondrion</location>
    </subcellularLocation>
</comment>
<dbReference type="GO" id="GO:0043023">
    <property type="term" value="F:ribosomal large subunit binding"/>
    <property type="evidence" value="ECO:0007669"/>
    <property type="project" value="TreeGrafter"/>
</dbReference>
<dbReference type="PANTHER" id="PTHR21043:SF0">
    <property type="entry name" value="MITOCHONDRIAL ASSEMBLY OF RIBOSOMAL LARGE SUBUNIT PROTEIN 1"/>
    <property type="match status" value="1"/>
</dbReference>
<feature type="region of interest" description="Disordered" evidence="6">
    <location>
        <begin position="466"/>
        <end position="503"/>
    </location>
</feature>
<feature type="compositionally biased region" description="Polar residues" evidence="6">
    <location>
        <begin position="46"/>
        <end position="57"/>
    </location>
</feature>
<dbReference type="Gene3D" id="3.30.460.10">
    <property type="entry name" value="Beta Polymerase, domain 2"/>
    <property type="match status" value="1"/>
</dbReference>
<evidence type="ECO:0000313" key="7">
    <source>
        <dbReference type="EMBL" id="KAH3748422.1"/>
    </source>
</evidence>
<dbReference type="AlphaFoldDB" id="A0A9D4I6J4"/>
<name>A0A9D4I6J4_DREPO</name>
<gene>
    <name evidence="7" type="ORF">DPMN_182867</name>
</gene>
<keyword evidence="3" id="KW-0496">Mitochondrion</keyword>
<organism evidence="7 8">
    <name type="scientific">Dreissena polymorpha</name>
    <name type="common">Zebra mussel</name>
    <name type="synonym">Mytilus polymorpha</name>
    <dbReference type="NCBI Taxonomy" id="45954"/>
    <lineage>
        <taxon>Eukaryota</taxon>
        <taxon>Metazoa</taxon>
        <taxon>Spiralia</taxon>
        <taxon>Lophotrochozoa</taxon>
        <taxon>Mollusca</taxon>
        <taxon>Bivalvia</taxon>
        <taxon>Autobranchia</taxon>
        <taxon>Heteroconchia</taxon>
        <taxon>Euheterodonta</taxon>
        <taxon>Imparidentia</taxon>
        <taxon>Neoheterodontei</taxon>
        <taxon>Myida</taxon>
        <taxon>Dreissenoidea</taxon>
        <taxon>Dreissenidae</taxon>
        <taxon>Dreissena</taxon>
    </lineage>
</organism>
<proteinExistence type="inferred from homology"/>
<evidence type="ECO:0000313" key="8">
    <source>
        <dbReference type="Proteomes" id="UP000828390"/>
    </source>
</evidence>
<sequence length="503" mass="56415">MSLCRCDGVSFVKRFLSSGSDSADYKNDKEVQSLLQDIREDFNRELNQISSNKSSNTHKGDDEHKVENDGEIEKYEKLGYTTEEYIAMLKERRETSLNVGTLHVQGINNEDDDADLHSDSSSSDSDSDSSSSSSSDSDDDNNGGSGGGNDNSNKKSNKIVKEKNSSLEKEKTDIKVFSKPEAKQSLKASANKSEIEISELSEDGIVGKTESEVLHAGRYRIGSENPDSVVVLSYPEDDNLPGTIKAAGKGSTVAPDTGRMWSDVEIEDFVNIVQPEPDVAQPWQAPIPLTRGKTGVFDVEDLVTLLESINAADIVTIRISPDLNFADYMVIVSANSNRHLRAMGEDLKWTYKRKRGYKDRPYVRVHGEDTEWCCLDLGNIVLHMFMPDVREKYDLETLWTVGPKFDPKCVEEADPYTFSEEELPWLRDLESKNEQQLEGNNEQHLKEQMIKVGRKKEQHLEENLSNVGMKNEGHLEEKISNIRRKKRATYGGKNKQLSEGKSG</sequence>
<evidence type="ECO:0000256" key="5">
    <source>
        <dbReference type="ARBA" id="ARBA00073331"/>
    </source>
</evidence>
<feature type="compositionally biased region" description="Basic and acidic residues" evidence="6">
    <location>
        <begin position="471"/>
        <end position="480"/>
    </location>
</feature>
<comment type="function">
    <text evidence="4">Required for normal mitochondrial ribosome function and mitochondrial translation. May play a role in ribosome biogenesis by preventing premature association of the 28S and 39S ribosomal subunits. Interacts with mitochondrial ribosomal protein uL14m (MRPL14), probably blocking formation of intersubunit bridge B8, preventing association of the 28S and 39S ribosomal subunits. Addition to isolated mitochondrial ribosomal subunits partially inhibits translation, probably by interfering with the association of the 28S and 39S ribosomal subunits and the formation of functional ribosomes. May also participate in the assembly and/or regulation of the stability of the large subunit of the mitochondrial ribosome. May function as a ribosomal silencing factor.</text>
</comment>
<evidence type="ECO:0000256" key="3">
    <source>
        <dbReference type="ARBA" id="ARBA00023128"/>
    </source>
</evidence>
<evidence type="ECO:0000256" key="1">
    <source>
        <dbReference type="ARBA" id="ARBA00004173"/>
    </source>
</evidence>
<evidence type="ECO:0000256" key="2">
    <source>
        <dbReference type="ARBA" id="ARBA00010574"/>
    </source>
</evidence>
<dbReference type="GO" id="GO:0005739">
    <property type="term" value="C:mitochondrion"/>
    <property type="evidence" value="ECO:0007669"/>
    <property type="project" value="UniProtKB-SubCell"/>
</dbReference>
<keyword evidence="8" id="KW-1185">Reference proteome</keyword>
<feature type="compositionally biased region" description="Low complexity" evidence="6">
    <location>
        <begin position="119"/>
        <end position="135"/>
    </location>
</feature>
<dbReference type="EMBL" id="JAIWYP010000010">
    <property type="protein sequence ID" value="KAH3748422.1"/>
    <property type="molecule type" value="Genomic_DNA"/>
</dbReference>
<protein>
    <recommendedName>
        <fullName evidence="5">Mitochondrial assembly of ribosomal large subunit protein 1</fullName>
    </recommendedName>
</protein>
<comment type="caution">
    <text evidence="7">The sequence shown here is derived from an EMBL/GenBank/DDBJ whole genome shotgun (WGS) entry which is preliminary data.</text>
</comment>
<feature type="region of interest" description="Disordered" evidence="6">
    <location>
        <begin position="46"/>
        <end position="70"/>
    </location>
</feature>
<feature type="compositionally biased region" description="Basic and acidic residues" evidence="6">
    <location>
        <begin position="58"/>
        <end position="70"/>
    </location>
</feature>
<dbReference type="GO" id="GO:0017148">
    <property type="term" value="P:negative regulation of translation"/>
    <property type="evidence" value="ECO:0007669"/>
    <property type="project" value="TreeGrafter"/>
</dbReference>
<reference evidence="7" key="2">
    <citation type="submission" date="2020-11" db="EMBL/GenBank/DDBJ databases">
        <authorList>
            <person name="McCartney M.A."/>
            <person name="Auch B."/>
            <person name="Kono T."/>
            <person name="Mallez S."/>
            <person name="Becker A."/>
            <person name="Gohl D.M."/>
            <person name="Silverstein K.A.T."/>
            <person name="Koren S."/>
            <person name="Bechman K.B."/>
            <person name="Herman A."/>
            <person name="Abrahante J.E."/>
            <person name="Garbe J."/>
        </authorList>
    </citation>
    <scope>NUCLEOTIDE SEQUENCE</scope>
    <source>
        <strain evidence="7">Duluth1</strain>
        <tissue evidence="7">Whole animal</tissue>
    </source>
</reference>
<dbReference type="FunFam" id="3.30.460.10:FF:000018">
    <property type="entry name" value="Mitochondrial assembly of ribosomal large subunit 1"/>
    <property type="match status" value="1"/>
</dbReference>
<reference evidence="7" key="1">
    <citation type="journal article" date="2019" name="bioRxiv">
        <title>The Genome of the Zebra Mussel, Dreissena polymorpha: A Resource for Invasive Species Research.</title>
        <authorList>
            <person name="McCartney M.A."/>
            <person name="Auch B."/>
            <person name="Kono T."/>
            <person name="Mallez S."/>
            <person name="Zhang Y."/>
            <person name="Obille A."/>
            <person name="Becker A."/>
            <person name="Abrahante J.E."/>
            <person name="Garbe J."/>
            <person name="Badalamenti J.P."/>
            <person name="Herman A."/>
            <person name="Mangelson H."/>
            <person name="Liachko I."/>
            <person name="Sullivan S."/>
            <person name="Sone E.D."/>
            <person name="Koren S."/>
            <person name="Silverstein K.A.T."/>
            <person name="Beckman K.B."/>
            <person name="Gohl D.M."/>
        </authorList>
    </citation>
    <scope>NUCLEOTIDE SEQUENCE</scope>
    <source>
        <strain evidence="7">Duluth1</strain>
        <tissue evidence="7">Whole animal</tissue>
    </source>
</reference>
<evidence type="ECO:0000256" key="6">
    <source>
        <dbReference type="SAM" id="MobiDB-lite"/>
    </source>
</evidence>
<dbReference type="GO" id="GO:0090071">
    <property type="term" value="P:negative regulation of ribosome biogenesis"/>
    <property type="evidence" value="ECO:0007669"/>
    <property type="project" value="TreeGrafter"/>
</dbReference>
<dbReference type="InterPro" id="IPR004394">
    <property type="entry name" value="Iojap/RsfS/C7orf30"/>
</dbReference>
<dbReference type="HAMAP" id="MF_01477">
    <property type="entry name" value="Iojap_RsfS"/>
    <property type="match status" value="1"/>
</dbReference>
<dbReference type="SUPFAM" id="SSF81301">
    <property type="entry name" value="Nucleotidyltransferase"/>
    <property type="match status" value="1"/>
</dbReference>
<dbReference type="PANTHER" id="PTHR21043">
    <property type="entry name" value="IOJAP SUPERFAMILY ORTHOLOG"/>
    <property type="match status" value="1"/>
</dbReference>
<dbReference type="InterPro" id="IPR043519">
    <property type="entry name" value="NT_sf"/>
</dbReference>
<evidence type="ECO:0000256" key="4">
    <source>
        <dbReference type="ARBA" id="ARBA00053669"/>
    </source>
</evidence>
<feature type="region of interest" description="Disordered" evidence="6">
    <location>
        <begin position="107"/>
        <end position="157"/>
    </location>
</feature>
<accession>A0A9D4I6J4</accession>
<dbReference type="Pfam" id="PF02410">
    <property type="entry name" value="RsfS"/>
    <property type="match status" value="1"/>
</dbReference>
<dbReference type="Proteomes" id="UP000828390">
    <property type="component" value="Unassembled WGS sequence"/>
</dbReference>